<protein>
    <submittedName>
        <fullName evidence="2">Uncharacterized protein</fullName>
    </submittedName>
</protein>
<comment type="caution">
    <text evidence="2">The sequence shown here is derived from an EMBL/GenBank/DDBJ whole genome shotgun (WGS) entry which is preliminary data.</text>
</comment>
<evidence type="ECO:0000313" key="2">
    <source>
        <dbReference type="EMBL" id="EJK75695.1"/>
    </source>
</evidence>
<dbReference type="eggNOG" id="ENOG502RW9I">
    <property type="taxonomic scope" value="Eukaryota"/>
</dbReference>
<sequence length="388" mass="43996">MFQTRLRHEARMPLFHLTEPAESESSIDVHRTFAPKPTLRTALLKIVSLALALSTALMVATSTDSPVFELAYLTIWSLLFALLYQITSIGVMLRLSRMEGCEKKERLHWSTKIAWATYALASTLEATVALSYWPLRLAGVVTDPITYTNFMTHGGIALIVLIDGSLLCKIPLRLKQVLLPMSVGCAYTMWTIIHWKLNLGNPHTEDFDTIYEILDWQKSFRLSLLQSFLLTFFCHSSHVSGFVGIDLSLVEADDDVWNADINELEEDFSTDHGQYCRRCAKEVAEGSNSEQNRPLILIPPSLHPLRPSTPGSPTFLALQLNAAQRRATTRQEGDINKLPRYQLRKFLKQFDIRRIQISNIALTGCHSRHVRRHGAMKKRPSDMTGFEN</sequence>
<dbReference type="AlphaFoldDB" id="K0TEA8"/>
<organism evidence="2 3">
    <name type="scientific">Thalassiosira oceanica</name>
    <name type="common">Marine diatom</name>
    <dbReference type="NCBI Taxonomy" id="159749"/>
    <lineage>
        <taxon>Eukaryota</taxon>
        <taxon>Sar</taxon>
        <taxon>Stramenopiles</taxon>
        <taxon>Ochrophyta</taxon>
        <taxon>Bacillariophyta</taxon>
        <taxon>Coscinodiscophyceae</taxon>
        <taxon>Thalassiosirophycidae</taxon>
        <taxon>Thalassiosirales</taxon>
        <taxon>Thalassiosiraceae</taxon>
        <taxon>Thalassiosira</taxon>
    </lineage>
</organism>
<feature type="transmembrane region" description="Helical" evidence="1">
    <location>
        <begin position="145"/>
        <end position="166"/>
    </location>
</feature>
<dbReference type="Pfam" id="PF21534">
    <property type="entry name" value="Rost"/>
    <property type="match status" value="1"/>
</dbReference>
<dbReference type="Proteomes" id="UP000266841">
    <property type="component" value="Unassembled WGS sequence"/>
</dbReference>
<dbReference type="EMBL" id="AGNL01002776">
    <property type="protein sequence ID" value="EJK75695.1"/>
    <property type="molecule type" value="Genomic_DNA"/>
</dbReference>
<dbReference type="PANTHER" id="PTHR12242">
    <property type="entry name" value="OS02G0130600 PROTEIN-RELATED"/>
    <property type="match status" value="1"/>
</dbReference>
<feature type="transmembrane region" description="Helical" evidence="1">
    <location>
        <begin position="42"/>
        <end position="61"/>
    </location>
</feature>
<keyword evidence="1" id="KW-0812">Transmembrane</keyword>
<dbReference type="OrthoDB" id="49245at2759"/>
<evidence type="ECO:0000313" key="3">
    <source>
        <dbReference type="Proteomes" id="UP000266841"/>
    </source>
</evidence>
<reference evidence="2 3" key="1">
    <citation type="journal article" date="2012" name="Genome Biol.">
        <title>Genome and low-iron response of an oceanic diatom adapted to chronic iron limitation.</title>
        <authorList>
            <person name="Lommer M."/>
            <person name="Specht M."/>
            <person name="Roy A.S."/>
            <person name="Kraemer L."/>
            <person name="Andreson R."/>
            <person name="Gutowska M.A."/>
            <person name="Wolf J."/>
            <person name="Bergner S.V."/>
            <person name="Schilhabel M.B."/>
            <person name="Klostermeier U.C."/>
            <person name="Beiko R.G."/>
            <person name="Rosenstiel P."/>
            <person name="Hippler M."/>
            <person name="Laroche J."/>
        </authorList>
    </citation>
    <scope>NUCLEOTIDE SEQUENCE [LARGE SCALE GENOMIC DNA]</scope>
    <source>
        <strain evidence="2 3">CCMP1005</strain>
    </source>
</reference>
<gene>
    <name evidence="2" type="ORF">THAOC_02575</name>
</gene>
<name>K0TEA8_THAOC</name>
<proteinExistence type="predicted"/>
<keyword evidence="3" id="KW-1185">Reference proteome</keyword>
<dbReference type="GO" id="GO:0016020">
    <property type="term" value="C:membrane"/>
    <property type="evidence" value="ECO:0007669"/>
    <property type="project" value="TreeGrafter"/>
</dbReference>
<feature type="transmembrane region" description="Helical" evidence="1">
    <location>
        <begin position="73"/>
        <end position="93"/>
    </location>
</feature>
<feature type="transmembrane region" description="Helical" evidence="1">
    <location>
        <begin position="113"/>
        <end position="133"/>
    </location>
</feature>
<evidence type="ECO:0000256" key="1">
    <source>
        <dbReference type="SAM" id="Phobius"/>
    </source>
</evidence>
<accession>K0TEA8</accession>
<dbReference type="InterPro" id="IPR049352">
    <property type="entry name" value="Rost"/>
</dbReference>
<keyword evidence="1" id="KW-0472">Membrane</keyword>
<keyword evidence="1" id="KW-1133">Transmembrane helix</keyword>